<dbReference type="Pfam" id="PF12874">
    <property type="entry name" value="zf-met"/>
    <property type="match status" value="1"/>
</dbReference>
<feature type="domain" description="C2H2-type" evidence="1">
    <location>
        <begin position="99"/>
        <end position="119"/>
    </location>
</feature>
<accession>A0A0C9W7N9</accession>
<dbReference type="Gene3D" id="3.30.160.60">
    <property type="entry name" value="Classic Zinc Finger"/>
    <property type="match status" value="1"/>
</dbReference>
<dbReference type="EMBL" id="KN839931">
    <property type="protein sequence ID" value="KIJ58517.1"/>
    <property type="molecule type" value="Genomic_DNA"/>
</dbReference>
<sequence>MDVIEYNQSFGDKESVDFIANVLDSKFHTCLWLDGEGSPCNQVLEAKDFNAHLRSTHGLTAPSGSYPCCWYGCSSLRGAQKRPGLERHVQEIHLEYRWPCGRCDQVFTRKANLKSHLAGCPYPGNGGNN</sequence>
<protein>
    <recommendedName>
        <fullName evidence="1">C2H2-type domain-containing protein</fullName>
    </recommendedName>
</protein>
<evidence type="ECO:0000259" key="1">
    <source>
        <dbReference type="Pfam" id="PF12874"/>
    </source>
</evidence>
<name>A0A0C9W7N9_9AGAM</name>
<keyword evidence="3" id="KW-1185">Reference proteome</keyword>
<dbReference type="InterPro" id="IPR013087">
    <property type="entry name" value="Znf_C2H2_type"/>
</dbReference>
<dbReference type="AlphaFoldDB" id="A0A0C9W7N9"/>
<evidence type="ECO:0000313" key="3">
    <source>
        <dbReference type="Proteomes" id="UP000053820"/>
    </source>
</evidence>
<evidence type="ECO:0000313" key="2">
    <source>
        <dbReference type="EMBL" id="KIJ58517.1"/>
    </source>
</evidence>
<dbReference type="Proteomes" id="UP000053820">
    <property type="component" value="Unassembled WGS sequence"/>
</dbReference>
<gene>
    <name evidence="2" type="ORF">HYDPIDRAFT_119451</name>
</gene>
<organism evidence="2 3">
    <name type="scientific">Hydnomerulius pinastri MD-312</name>
    <dbReference type="NCBI Taxonomy" id="994086"/>
    <lineage>
        <taxon>Eukaryota</taxon>
        <taxon>Fungi</taxon>
        <taxon>Dikarya</taxon>
        <taxon>Basidiomycota</taxon>
        <taxon>Agaricomycotina</taxon>
        <taxon>Agaricomycetes</taxon>
        <taxon>Agaricomycetidae</taxon>
        <taxon>Boletales</taxon>
        <taxon>Boletales incertae sedis</taxon>
        <taxon>Leucogyrophana</taxon>
    </lineage>
</organism>
<dbReference type="HOGENOM" id="CLU_126337_0_0_1"/>
<dbReference type="OrthoDB" id="10261408at2759"/>
<proteinExistence type="predicted"/>
<reference evidence="2 3" key="1">
    <citation type="submission" date="2014-04" db="EMBL/GenBank/DDBJ databases">
        <title>Evolutionary Origins and Diversification of the Mycorrhizal Mutualists.</title>
        <authorList>
            <consortium name="DOE Joint Genome Institute"/>
            <consortium name="Mycorrhizal Genomics Consortium"/>
            <person name="Kohler A."/>
            <person name="Kuo A."/>
            <person name="Nagy L.G."/>
            <person name="Floudas D."/>
            <person name="Copeland A."/>
            <person name="Barry K.W."/>
            <person name="Cichocki N."/>
            <person name="Veneault-Fourrey C."/>
            <person name="LaButti K."/>
            <person name="Lindquist E.A."/>
            <person name="Lipzen A."/>
            <person name="Lundell T."/>
            <person name="Morin E."/>
            <person name="Murat C."/>
            <person name="Riley R."/>
            <person name="Ohm R."/>
            <person name="Sun H."/>
            <person name="Tunlid A."/>
            <person name="Henrissat B."/>
            <person name="Grigoriev I.V."/>
            <person name="Hibbett D.S."/>
            <person name="Martin F."/>
        </authorList>
    </citation>
    <scope>NUCLEOTIDE SEQUENCE [LARGE SCALE GENOMIC DNA]</scope>
    <source>
        <strain evidence="2 3">MD-312</strain>
    </source>
</reference>